<comment type="caution">
    <text evidence="1">The sequence shown here is derived from an EMBL/GenBank/DDBJ whole genome shotgun (WGS) entry which is preliminary data.</text>
</comment>
<evidence type="ECO:0000313" key="2">
    <source>
        <dbReference type="Proteomes" id="UP000287033"/>
    </source>
</evidence>
<sequence length="73" mass="8191">MGKGALFQTGKLQELDGGIETGIAYKSFQRQASTCKTNLWANALQFRGEQSPFRRAIRTRFGHTSDVIVQGWE</sequence>
<accession>A0A401SS92</accession>
<evidence type="ECO:0000313" key="1">
    <source>
        <dbReference type="EMBL" id="GCC33277.1"/>
    </source>
</evidence>
<organism evidence="1 2">
    <name type="scientific">Chiloscyllium punctatum</name>
    <name type="common">Brownbanded bambooshark</name>
    <name type="synonym">Hemiscyllium punctatum</name>
    <dbReference type="NCBI Taxonomy" id="137246"/>
    <lineage>
        <taxon>Eukaryota</taxon>
        <taxon>Metazoa</taxon>
        <taxon>Chordata</taxon>
        <taxon>Craniata</taxon>
        <taxon>Vertebrata</taxon>
        <taxon>Chondrichthyes</taxon>
        <taxon>Elasmobranchii</taxon>
        <taxon>Galeomorphii</taxon>
        <taxon>Galeoidea</taxon>
        <taxon>Orectolobiformes</taxon>
        <taxon>Hemiscylliidae</taxon>
        <taxon>Chiloscyllium</taxon>
    </lineage>
</organism>
<gene>
    <name evidence="1" type="ORF">chiPu_0011746</name>
</gene>
<name>A0A401SS92_CHIPU</name>
<proteinExistence type="predicted"/>
<keyword evidence="2" id="KW-1185">Reference proteome</keyword>
<dbReference type="AlphaFoldDB" id="A0A401SS92"/>
<dbReference type="Proteomes" id="UP000287033">
    <property type="component" value="Unassembled WGS sequence"/>
</dbReference>
<reference evidence="1 2" key="1">
    <citation type="journal article" date="2018" name="Nat. Ecol. Evol.">
        <title>Shark genomes provide insights into elasmobranch evolution and the origin of vertebrates.</title>
        <authorList>
            <person name="Hara Y"/>
            <person name="Yamaguchi K"/>
            <person name="Onimaru K"/>
            <person name="Kadota M"/>
            <person name="Koyanagi M"/>
            <person name="Keeley SD"/>
            <person name="Tatsumi K"/>
            <person name="Tanaka K"/>
            <person name="Motone F"/>
            <person name="Kageyama Y"/>
            <person name="Nozu R"/>
            <person name="Adachi N"/>
            <person name="Nishimura O"/>
            <person name="Nakagawa R"/>
            <person name="Tanegashima C"/>
            <person name="Kiyatake I"/>
            <person name="Matsumoto R"/>
            <person name="Murakumo K"/>
            <person name="Nishida K"/>
            <person name="Terakita A"/>
            <person name="Kuratani S"/>
            <person name="Sato K"/>
            <person name="Hyodo S Kuraku.S."/>
        </authorList>
    </citation>
    <scope>NUCLEOTIDE SEQUENCE [LARGE SCALE GENOMIC DNA]</scope>
</reference>
<protein>
    <submittedName>
        <fullName evidence="1">Uncharacterized protein</fullName>
    </submittedName>
</protein>
<dbReference type="EMBL" id="BEZZ01000502">
    <property type="protein sequence ID" value="GCC33277.1"/>
    <property type="molecule type" value="Genomic_DNA"/>
</dbReference>